<dbReference type="FunFam" id="1.20.1250.20:FF:000086">
    <property type="entry name" value="ascorbate transporter, chloroplastic isoform X2"/>
    <property type="match status" value="1"/>
</dbReference>
<dbReference type="AlphaFoldDB" id="A0A9Q0SF09"/>
<evidence type="ECO:0000256" key="5">
    <source>
        <dbReference type="ARBA" id="ARBA00022640"/>
    </source>
</evidence>
<comment type="similarity">
    <text evidence="15">Belongs to the major facilitator superfamily. Sodium/anion cotransporter (TC 2.A.1.14) family.</text>
</comment>
<protein>
    <submittedName>
        <fullName evidence="18">ASCORBATE TRANSPORTER CHLOROPLASTIC</fullName>
    </submittedName>
</protein>
<evidence type="ECO:0000256" key="7">
    <source>
        <dbReference type="ARBA" id="ARBA00022692"/>
    </source>
</evidence>
<comment type="caution">
    <text evidence="18">The sequence shown here is derived from an EMBL/GenBank/DDBJ whole genome shotgun (WGS) entry which is preliminary data.</text>
</comment>
<keyword evidence="10" id="KW-0443">Lipid metabolism</keyword>
<organism evidence="18 19">
    <name type="scientific">Salix viminalis</name>
    <name type="common">Common osier</name>
    <name type="synonym">Basket willow</name>
    <dbReference type="NCBI Taxonomy" id="40686"/>
    <lineage>
        <taxon>Eukaryota</taxon>
        <taxon>Viridiplantae</taxon>
        <taxon>Streptophyta</taxon>
        <taxon>Embryophyta</taxon>
        <taxon>Tracheophyta</taxon>
        <taxon>Spermatophyta</taxon>
        <taxon>Magnoliopsida</taxon>
        <taxon>eudicotyledons</taxon>
        <taxon>Gunneridae</taxon>
        <taxon>Pentapetalae</taxon>
        <taxon>rosids</taxon>
        <taxon>fabids</taxon>
        <taxon>Malpighiales</taxon>
        <taxon>Salicaceae</taxon>
        <taxon>Saliceae</taxon>
        <taxon>Salix</taxon>
    </lineage>
</organism>
<keyword evidence="6" id="KW-0808">Transferase</keyword>
<dbReference type="InterPro" id="IPR002123">
    <property type="entry name" value="Plipid/glycerol_acylTrfase"/>
</dbReference>
<evidence type="ECO:0000259" key="17">
    <source>
        <dbReference type="PROSITE" id="PS50850"/>
    </source>
</evidence>
<keyword evidence="9 16" id="KW-1133">Transmembrane helix</keyword>
<dbReference type="Proteomes" id="UP001151529">
    <property type="component" value="Chromosome 14"/>
</dbReference>
<dbReference type="InterPro" id="IPR011701">
    <property type="entry name" value="MFS"/>
</dbReference>
<dbReference type="SMART" id="SM00563">
    <property type="entry name" value="PlsC"/>
    <property type="match status" value="1"/>
</dbReference>
<dbReference type="GO" id="GO:0009507">
    <property type="term" value="C:chloroplast"/>
    <property type="evidence" value="ECO:0007669"/>
    <property type="project" value="UniProtKB-SubCell"/>
</dbReference>
<dbReference type="Gene3D" id="3.40.50.1000">
    <property type="entry name" value="HAD superfamily/HAD-like"/>
    <property type="match status" value="1"/>
</dbReference>
<dbReference type="InterPro" id="IPR056462">
    <property type="entry name" value="HAD_RAM2/GPAT1-8"/>
</dbReference>
<keyword evidence="12" id="KW-0594">Phospholipid biosynthesis</keyword>
<feature type="transmembrane region" description="Helical" evidence="16">
    <location>
        <begin position="761"/>
        <end position="778"/>
    </location>
</feature>
<feature type="transmembrane region" description="Helical" evidence="16">
    <location>
        <begin position="785"/>
        <end position="804"/>
    </location>
</feature>
<evidence type="ECO:0000256" key="15">
    <source>
        <dbReference type="ARBA" id="ARBA00024362"/>
    </source>
</evidence>
<dbReference type="GO" id="GO:0005315">
    <property type="term" value="F:phosphate transmembrane transporter activity"/>
    <property type="evidence" value="ECO:0007669"/>
    <property type="project" value="UniProtKB-ARBA"/>
</dbReference>
<comment type="similarity">
    <text evidence="3">Belongs to the GPAT/DAPAT family.</text>
</comment>
<dbReference type="Gene3D" id="1.20.1250.20">
    <property type="entry name" value="MFS general substrate transporter like domains"/>
    <property type="match status" value="2"/>
</dbReference>
<feature type="transmembrane region" description="Helical" evidence="16">
    <location>
        <begin position="978"/>
        <end position="999"/>
    </location>
</feature>
<evidence type="ECO:0000256" key="13">
    <source>
        <dbReference type="ARBA" id="ARBA00023264"/>
    </source>
</evidence>
<reference evidence="18" key="1">
    <citation type="submission" date="2022-11" db="EMBL/GenBank/DDBJ databases">
        <authorList>
            <person name="Hyden B.L."/>
            <person name="Feng K."/>
            <person name="Yates T."/>
            <person name="Jawdy S."/>
            <person name="Smart L.B."/>
            <person name="Muchero W."/>
        </authorList>
    </citation>
    <scope>NUCLEOTIDE SEQUENCE</scope>
    <source>
        <tissue evidence="18">Shoot tip</tissue>
    </source>
</reference>
<dbReference type="OrthoDB" id="2250022at2759"/>
<accession>A0A9Q0SF09</accession>
<evidence type="ECO:0000256" key="6">
    <source>
        <dbReference type="ARBA" id="ARBA00022679"/>
    </source>
</evidence>
<dbReference type="PANTHER" id="PTHR15486:SF70">
    <property type="entry name" value="GLYCEROL-3-PHOSPHATE ACYLTRANSFERASE 8-RELATED"/>
    <property type="match status" value="1"/>
</dbReference>
<dbReference type="CDD" id="cd17380">
    <property type="entry name" value="MFS_SLC17A9_like"/>
    <property type="match status" value="1"/>
</dbReference>
<proteinExistence type="inferred from homology"/>
<dbReference type="InterPro" id="IPR020846">
    <property type="entry name" value="MFS_dom"/>
</dbReference>
<dbReference type="Pfam" id="PF07690">
    <property type="entry name" value="MFS_1"/>
    <property type="match status" value="1"/>
</dbReference>
<evidence type="ECO:0000256" key="11">
    <source>
        <dbReference type="ARBA" id="ARBA00023136"/>
    </source>
</evidence>
<dbReference type="Pfam" id="PF23270">
    <property type="entry name" value="HAD_RAM2_N"/>
    <property type="match status" value="1"/>
</dbReference>
<keyword evidence="14" id="KW-0012">Acyltransferase</keyword>
<keyword evidence="7 16" id="KW-0812">Transmembrane</keyword>
<dbReference type="InterPro" id="IPR036259">
    <property type="entry name" value="MFS_trans_sf"/>
</dbReference>
<keyword evidence="13" id="KW-1208">Phospholipid metabolism</keyword>
<gene>
    <name evidence="18" type="ORF">OIU85_011503</name>
</gene>
<dbReference type="EMBL" id="JAPFFL010000016">
    <property type="protein sequence ID" value="KAJ6675349.1"/>
    <property type="molecule type" value="Genomic_DNA"/>
</dbReference>
<evidence type="ECO:0000256" key="4">
    <source>
        <dbReference type="ARBA" id="ARBA00022528"/>
    </source>
</evidence>
<feature type="transmembrane region" description="Helical" evidence="16">
    <location>
        <begin position="248"/>
        <end position="267"/>
    </location>
</feature>
<dbReference type="PANTHER" id="PTHR15486">
    <property type="entry name" value="ANCIENT UBIQUITOUS PROTEIN"/>
    <property type="match status" value="1"/>
</dbReference>
<evidence type="ECO:0000256" key="3">
    <source>
        <dbReference type="ARBA" id="ARBA00007937"/>
    </source>
</evidence>
<dbReference type="GO" id="GO:0010143">
    <property type="term" value="P:cutin biosynthetic process"/>
    <property type="evidence" value="ECO:0007669"/>
    <property type="project" value="UniProtKB-ARBA"/>
</dbReference>
<dbReference type="CDD" id="cd06551">
    <property type="entry name" value="LPLAT"/>
    <property type="match status" value="1"/>
</dbReference>
<feature type="transmembrane region" description="Helical" evidence="16">
    <location>
        <begin position="52"/>
        <end position="72"/>
    </location>
</feature>
<evidence type="ECO:0000256" key="2">
    <source>
        <dbReference type="ARBA" id="ARBA00004229"/>
    </source>
</evidence>
<keyword evidence="4" id="KW-0150">Chloroplast</keyword>
<dbReference type="GO" id="GO:0042170">
    <property type="term" value="C:plastid membrane"/>
    <property type="evidence" value="ECO:0007669"/>
    <property type="project" value="UniProtKB-ARBA"/>
</dbReference>
<keyword evidence="12" id="KW-0444">Lipid biosynthesis</keyword>
<dbReference type="InterPro" id="IPR044777">
    <property type="entry name" value="SLC17A9-like"/>
</dbReference>
<keyword evidence="5" id="KW-0934">Plastid</keyword>
<feature type="transmembrane region" description="Helical" evidence="16">
    <location>
        <begin position="845"/>
        <end position="867"/>
    </location>
</feature>
<keyword evidence="11 16" id="KW-0472">Membrane</keyword>
<dbReference type="FunFam" id="1.20.1250.20:FF:000058">
    <property type="entry name" value="ascorbate transporter, chloroplastic isoform X1"/>
    <property type="match status" value="1"/>
</dbReference>
<dbReference type="SUPFAM" id="SSF103473">
    <property type="entry name" value="MFS general substrate transporter"/>
    <property type="match status" value="1"/>
</dbReference>
<evidence type="ECO:0000313" key="19">
    <source>
        <dbReference type="Proteomes" id="UP001151529"/>
    </source>
</evidence>
<dbReference type="Pfam" id="PF01553">
    <property type="entry name" value="Acyltransferase"/>
    <property type="match status" value="1"/>
</dbReference>
<feature type="domain" description="Major facilitator superfamily (MFS) profile" evidence="17">
    <location>
        <begin position="719"/>
        <end position="1125"/>
    </location>
</feature>
<name>A0A9Q0SF09_SALVM</name>
<evidence type="ECO:0000256" key="10">
    <source>
        <dbReference type="ARBA" id="ARBA00023098"/>
    </source>
</evidence>
<feature type="transmembrane region" description="Helical" evidence="16">
    <location>
        <begin position="1065"/>
        <end position="1092"/>
    </location>
</feature>
<evidence type="ECO:0000256" key="1">
    <source>
        <dbReference type="ARBA" id="ARBA00004141"/>
    </source>
</evidence>
<dbReference type="GO" id="GO:0090447">
    <property type="term" value="F:glycerol-3-phosphate 2-O-acyltransferase activity"/>
    <property type="evidence" value="ECO:0007669"/>
    <property type="project" value="UniProtKB-ARBA"/>
</dbReference>
<reference evidence="18" key="2">
    <citation type="journal article" date="2023" name="Int. J. Mol. Sci.">
        <title>De Novo Assembly and Annotation of 11 Diverse Shrub Willow (Salix) Genomes Reveals Novel Gene Organization in Sex-Linked Regions.</title>
        <authorList>
            <person name="Hyden B."/>
            <person name="Feng K."/>
            <person name="Yates T.B."/>
            <person name="Jawdy S."/>
            <person name="Cereghino C."/>
            <person name="Smart L.B."/>
            <person name="Muchero W."/>
        </authorList>
    </citation>
    <scope>NUCLEOTIDE SEQUENCE [LARGE SCALE GENOMIC DNA]</scope>
    <source>
        <tissue evidence="18">Shoot tip</tissue>
    </source>
</reference>
<dbReference type="InterPro" id="IPR023214">
    <property type="entry name" value="HAD_sf"/>
</dbReference>
<feature type="transmembrane region" description="Helical" evidence="16">
    <location>
        <begin position="873"/>
        <end position="892"/>
    </location>
</feature>
<evidence type="ECO:0000256" key="12">
    <source>
        <dbReference type="ARBA" id="ARBA00023209"/>
    </source>
</evidence>
<feature type="transmembrane region" description="Helical" evidence="16">
    <location>
        <begin position="717"/>
        <end position="741"/>
    </location>
</feature>
<evidence type="ECO:0000256" key="14">
    <source>
        <dbReference type="ARBA" id="ARBA00023315"/>
    </source>
</evidence>
<evidence type="ECO:0000313" key="18">
    <source>
        <dbReference type="EMBL" id="KAJ6675349.1"/>
    </source>
</evidence>
<dbReference type="PROSITE" id="PS50850">
    <property type="entry name" value="MFS"/>
    <property type="match status" value="1"/>
</dbReference>
<feature type="transmembrane region" description="Helical" evidence="16">
    <location>
        <begin position="937"/>
        <end position="958"/>
    </location>
</feature>
<feature type="transmembrane region" description="Helical" evidence="16">
    <location>
        <begin position="810"/>
        <end position="833"/>
    </location>
</feature>
<dbReference type="SUPFAM" id="SSF69593">
    <property type="entry name" value="Glycerol-3-phosphate (1)-acyltransferase"/>
    <property type="match status" value="1"/>
</dbReference>
<dbReference type="GO" id="GO:0008654">
    <property type="term" value="P:phospholipid biosynthetic process"/>
    <property type="evidence" value="ECO:0007669"/>
    <property type="project" value="UniProtKB-KW"/>
</dbReference>
<comment type="subcellular location">
    <subcellularLocation>
        <location evidence="1">Membrane</location>
        <topology evidence="1">Multi-pass membrane protein</topology>
    </subcellularLocation>
    <subcellularLocation>
        <location evidence="2">Plastid</location>
        <location evidence="2">Chloroplast</location>
    </subcellularLocation>
</comment>
<keyword evidence="19" id="KW-1185">Reference proteome</keyword>
<keyword evidence="8" id="KW-0809">Transit peptide</keyword>
<evidence type="ECO:0000256" key="9">
    <source>
        <dbReference type="ARBA" id="ARBA00022989"/>
    </source>
</evidence>
<evidence type="ECO:0000256" key="8">
    <source>
        <dbReference type="ARBA" id="ARBA00022946"/>
    </source>
</evidence>
<dbReference type="FunFam" id="3.40.50.1000:FF:000134">
    <property type="entry name" value="Glycerol-3-phosphate 2-O-acyltransferase 6"/>
    <property type="match status" value="1"/>
</dbReference>
<sequence>MSPTKQDKKFPPITACKGTAYQSIAADLDGTLLVSSSSLPYFMLVATEAGSLLRGLVLLLALPIVIVSYLFISEALGIQILIFISMSGLKIRDIELVSRAVLPRFYAADVRSDSYEVFDRCKRKVVVTANPTIMVEPFVKDFLGGDKVLGTEIEVNPRTKRATGFVKKPGVLVGKWKKLAILKEFGEEAPDLGIGDRKTDHDFMSICKEGYMVHRSKSATPVPRDRLKNRIIFHDGRLVQRPDPLNALITYIWLPFGFILSIIRVYFNLPLPERIVRYTYEMLGIHLVIRGTPPPAPSPGTPGNLYVCNHRTALDPIIIAIALGRKVSCVTYSVSRLSRFLSPIPAIALTRDRAADAARISSILQKGDLVVCPEGTTCREEFLLRFSALFAELSDRIVPVAVNCKQNMFYGTTVRGVKFWDPYFFFMNPRPAYEVTFLDRLPEEMTVKAGGKSSIEVANYVQKVLGDVLGFENTGLTRKDKYLLLGGNDGSTDAPSTRTIQLSNAIVLASSGELDKDFLSNGYRRLHFEPEFRFIYRLSYGKFTASLTGLIRLGTCFIEFLILSGKVCPTGRDISRHRGVQSGIASARYAQGSILYDRLHCQMANGFTYVSSRSSFLQVGGHLDGNILKPSATYPQQRRGRCKCCLSADPSLGSWLRPNKWKCQHFNHVKANRTRTYYKSEEYDITESAAADSMKSAEGSSEVVLVSPWWEQFPKRWVIVLLCFTAFLLCNMDRVNMSIAILPMSQEFNWNSATVGLIQSSFFWGYLLTQIVGGIWADKIGGKQVLGFGVVWWSIATILTPIAARIGLPFLLIVRALMGIGEGVAMPAMNNILSKWIPVSERSRSLALVYSGMYLGSVTGLAVSPMLIHKFGWASVFYSFGSLGSIWFALWIKKAYSSPKEDPELSPQEKKLILGGSVSKEPVSVIPWKLILSKAPVWALIISHFCHNWGTFILLTWMPTYYNQVLKFNLTESGLLCVLPWLTMAVFANIGGWIADTLVSRGLSITVVRKIMQSIGFLGPAFFLTQLSHVRTPGMAVLCMACSQGSDAFSQSGLYSNHQDIGPRYAGVLLGLSNTAGVLAGVFGTAATGYILQRGSWDDVFQGGRRTLHHRHISLELVLNWRENS</sequence>
<evidence type="ECO:0000256" key="16">
    <source>
        <dbReference type="SAM" id="Phobius"/>
    </source>
</evidence>
<dbReference type="GO" id="GO:0016791">
    <property type="term" value="F:phosphatase activity"/>
    <property type="evidence" value="ECO:0007669"/>
    <property type="project" value="TreeGrafter"/>
</dbReference>